<dbReference type="InterPro" id="IPR016181">
    <property type="entry name" value="Acyl_CoA_acyltransferase"/>
</dbReference>
<dbReference type="EMBL" id="JBHSMI010000048">
    <property type="protein sequence ID" value="MFC5405815.1"/>
    <property type="molecule type" value="Genomic_DNA"/>
</dbReference>
<evidence type="ECO:0000259" key="1">
    <source>
        <dbReference type="PROSITE" id="PS51186"/>
    </source>
</evidence>
<dbReference type="EC" id="2.3.-.-" evidence="2"/>
<dbReference type="RefSeq" id="WP_378137446.1">
    <property type="nucleotide sequence ID" value="NZ_JBHSMI010000048.1"/>
</dbReference>
<protein>
    <submittedName>
        <fullName evidence="2">GNAT family N-acetyltransferase</fullName>
        <ecNumber evidence="2">2.3.-.-</ecNumber>
    </submittedName>
</protein>
<dbReference type="PANTHER" id="PTHR43415">
    <property type="entry name" value="SPERMIDINE N(1)-ACETYLTRANSFERASE"/>
    <property type="match status" value="1"/>
</dbReference>
<dbReference type="Pfam" id="PF00583">
    <property type="entry name" value="Acetyltransf_1"/>
    <property type="match status" value="1"/>
</dbReference>
<dbReference type="PROSITE" id="PS51186">
    <property type="entry name" value="GNAT"/>
    <property type="match status" value="1"/>
</dbReference>
<keyword evidence="3" id="KW-1185">Reference proteome</keyword>
<keyword evidence="2" id="KW-0808">Transferase</keyword>
<dbReference type="GO" id="GO:0016746">
    <property type="term" value="F:acyltransferase activity"/>
    <property type="evidence" value="ECO:0007669"/>
    <property type="project" value="UniProtKB-KW"/>
</dbReference>
<dbReference type="SUPFAM" id="SSF55729">
    <property type="entry name" value="Acyl-CoA N-acyltransferases (Nat)"/>
    <property type="match status" value="1"/>
</dbReference>
<accession>A0ABW0HZS8</accession>
<name>A0ABW0HZS8_9BACL</name>
<keyword evidence="2" id="KW-0012">Acyltransferase</keyword>
<evidence type="ECO:0000313" key="3">
    <source>
        <dbReference type="Proteomes" id="UP001596113"/>
    </source>
</evidence>
<dbReference type="CDD" id="cd04301">
    <property type="entry name" value="NAT_SF"/>
    <property type="match status" value="1"/>
</dbReference>
<gene>
    <name evidence="2" type="ORF">ACFPOF_23995</name>
</gene>
<feature type="non-terminal residue" evidence="2">
    <location>
        <position position="1"/>
    </location>
</feature>
<proteinExistence type="predicted"/>
<dbReference type="PANTHER" id="PTHR43415:SF3">
    <property type="entry name" value="GNAT-FAMILY ACETYLTRANSFERASE"/>
    <property type="match status" value="1"/>
</dbReference>
<dbReference type="Gene3D" id="3.40.630.30">
    <property type="match status" value="1"/>
</dbReference>
<organism evidence="2 3">
    <name type="scientific">Cohnella soli</name>
    <dbReference type="NCBI Taxonomy" id="425005"/>
    <lineage>
        <taxon>Bacteria</taxon>
        <taxon>Bacillati</taxon>
        <taxon>Bacillota</taxon>
        <taxon>Bacilli</taxon>
        <taxon>Bacillales</taxon>
        <taxon>Paenibacillaceae</taxon>
        <taxon>Cohnella</taxon>
    </lineage>
</organism>
<evidence type="ECO:0000313" key="2">
    <source>
        <dbReference type="EMBL" id="MFC5405815.1"/>
    </source>
</evidence>
<reference evidence="3" key="1">
    <citation type="journal article" date="2019" name="Int. J. Syst. Evol. Microbiol.">
        <title>The Global Catalogue of Microorganisms (GCM) 10K type strain sequencing project: providing services to taxonomists for standard genome sequencing and annotation.</title>
        <authorList>
            <consortium name="The Broad Institute Genomics Platform"/>
            <consortium name="The Broad Institute Genome Sequencing Center for Infectious Disease"/>
            <person name="Wu L."/>
            <person name="Ma J."/>
        </authorList>
    </citation>
    <scope>NUCLEOTIDE SEQUENCE [LARGE SCALE GENOMIC DNA]</scope>
    <source>
        <strain evidence="3">CGMCC 1.18575</strain>
    </source>
</reference>
<comment type="caution">
    <text evidence="2">The sequence shown here is derived from an EMBL/GenBank/DDBJ whole genome shotgun (WGS) entry which is preliminary data.</text>
</comment>
<sequence>GKTMISHRNLMKEDLEIISSFPLNVEELFFISPRFEYPLTPDQIIKILENRLSPTVIIDTSTQIAIAYANLYDMNHEDSVCWLGNVIVSPDYRGKGVSDYLINTMMDKARNEHDIKKMKLFCHNTNTRALIFYCNQGFKPCGYKIIMNQDNKKIVSIEMERELI</sequence>
<feature type="domain" description="N-acetyltransferase" evidence="1">
    <location>
        <begin position="15"/>
        <end position="164"/>
    </location>
</feature>
<dbReference type="InterPro" id="IPR000182">
    <property type="entry name" value="GNAT_dom"/>
</dbReference>
<dbReference type="Proteomes" id="UP001596113">
    <property type="component" value="Unassembled WGS sequence"/>
</dbReference>